<dbReference type="SUPFAM" id="SSF49373">
    <property type="entry name" value="Invasin/intimin cell-adhesion fragments"/>
    <property type="match status" value="1"/>
</dbReference>
<evidence type="ECO:0000313" key="2">
    <source>
        <dbReference type="EMBL" id="QQM60566.1"/>
    </source>
</evidence>
<dbReference type="AlphaFoldDB" id="A0AAX1K7G6"/>
<dbReference type="InterPro" id="IPR003343">
    <property type="entry name" value="Big_2"/>
</dbReference>
<sequence>MVRRVVTVKSITLTADKPSISVGATSTITSTVLPDNATDKTVLLSVDDPAIATLTGNTLTGISAGVVTVIGTDATKQVTGTVKVTITKTE</sequence>
<dbReference type="EMBL" id="CP066817">
    <property type="protein sequence ID" value="QQM60566.1"/>
    <property type="molecule type" value="Genomic_DNA"/>
</dbReference>
<reference evidence="2 3" key="1">
    <citation type="submission" date="2020-12" db="EMBL/GenBank/DDBJ databases">
        <title>Whole genome sequencing of Lactobacillus plantarum PC518.</title>
        <authorList>
            <person name="Guo Q."/>
        </authorList>
    </citation>
    <scope>NUCLEOTIDE SEQUENCE [LARGE SCALE GENOMIC DNA]</scope>
    <source>
        <strain evidence="2 3">PC518</strain>
    </source>
</reference>
<evidence type="ECO:0000313" key="3">
    <source>
        <dbReference type="Proteomes" id="UP000595466"/>
    </source>
</evidence>
<accession>A0AAX1K7G6</accession>
<dbReference type="SMART" id="SM00635">
    <property type="entry name" value="BID_2"/>
    <property type="match status" value="1"/>
</dbReference>
<dbReference type="RefSeq" id="WP_076631449.1">
    <property type="nucleotide sequence ID" value="NZ_CAADET010000004.1"/>
</dbReference>
<dbReference type="Pfam" id="PF02368">
    <property type="entry name" value="Big_2"/>
    <property type="match status" value="1"/>
</dbReference>
<dbReference type="Proteomes" id="UP000595466">
    <property type="component" value="Chromosome"/>
</dbReference>
<protein>
    <submittedName>
        <fullName evidence="2">Ig-like domain-containing protein</fullName>
    </submittedName>
</protein>
<name>A0AAX1K7G6_LACPN</name>
<proteinExistence type="predicted"/>
<feature type="domain" description="BIG2" evidence="1">
    <location>
        <begin position="7"/>
        <end position="83"/>
    </location>
</feature>
<dbReference type="Gene3D" id="2.60.40.1080">
    <property type="match status" value="1"/>
</dbReference>
<evidence type="ECO:0000259" key="1">
    <source>
        <dbReference type="SMART" id="SM00635"/>
    </source>
</evidence>
<gene>
    <name evidence="2" type="ORF">JH395_12670</name>
</gene>
<dbReference type="InterPro" id="IPR008964">
    <property type="entry name" value="Invasin/intimin_cell_adhesion"/>
</dbReference>
<organism evidence="2 3">
    <name type="scientific">Lactiplantibacillus plantarum</name>
    <name type="common">Lactobacillus plantarum</name>
    <dbReference type="NCBI Taxonomy" id="1590"/>
    <lineage>
        <taxon>Bacteria</taxon>
        <taxon>Bacillati</taxon>
        <taxon>Bacillota</taxon>
        <taxon>Bacilli</taxon>
        <taxon>Lactobacillales</taxon>
        <taxon>Lactobacillaceae</taxon>
        <taxon>Lactiplantibacillus</taxon>
    </lineage>
</organism>